<dbReference type="RefSeq" id="WP_069832036.1">
    <property type="nucleotide sequence ID" value="NZ_MDJD01000054.1"/>
</dbReference>
<evidence type="ECO:0000313" key="3">
    <source>
        <dbReference type="Proteomes" id="UP000095713"/>
    </source>
</evidence>
<feature type="chain" id="PRO_5009185074" description="Lipoprotein" evidence="1">
    <location>
        <begin position="19"/>
        <end position="171"/>
    </location>
</feature>
<sequence>MKYIYINFCGCLLFIALASCNLVEKKDSKSYIDNKETSSDNAFVEITLSDTLKLNKKQKIEIAFFHPFNDSINFTDEDFKVIDACLIFSPKKKLLEMRRDFDKKCDSVLPPSSKINDTILFSFYYTPTILGNNSILIKMKEKNYLKPHKDSTRVIAFNYFLEKDFFVVPPR</sequence>
<evidence type="ECO:0000313" key="2">
    <source>
        <dbReference type="EMBL" id="OEJ99366.1"/>
    </source>
</evidence>
<keyword evidence="3" id="KW-1185">Reference proteome</keyword>
<dbReference type="AlphaFoldDB" id="A0A1E5SJY3"/>
<evidence type="ECO:0008006" key="4">
    <source>
        <dbReference type="Google" id="ProtNLM"/>
    </source>
</evidence>
<feature type="signal peptide" evidence="1">
    <location>
        <begin position="1"/>
        <end position="18"/>
    </location>
</feature>
<organism evidence="2 3">
    <name type="scientific">Flavivirga aquatica</name>
    <dbReference type="NCBI Taxonomy" id="1849968"/>
    <lineage>
        <taxon>Bacteria</taxon>
        <taxon>Pseudomonadati</taxon>
        <taxon>Bacteroidota</taxon>
        <taxon>Flavobacteriia</taxon>
        <taxon>Flavobacteriales</taxon>
        <taxon>Flavobacteriaceae</taxon>
        <taxon>Flavivirga</taxon>
    </lineage>
</organism>
<dbReference type="PROSITE" id="PS51257">
    <property type="entry name" value="PROKAR_LIPOPROTEIN"/>
    <property type="match status" value="1"/>
</dbReference>
<proteinExistence type="predicted"/>
<dbReference type="EMBL" id="MDJD01000054">
    <property type="protein sequence ID" value="OEJ99366.1"/>
    <property type="molecule type" value="Genomic_DNA"/>
</dbReference>
<reference evidence="2 3" key="1">
    <citation type="submission" date="2016-05" db="EMBL/GenBank/DDBJ databases">
        <title>Draft Genome Sequence of Algibacter sp. Strain SK-16 Isolated from the Surface Water of Aburatsubo Inlet.</title>
        <authorList>
            <person name="Wong S.-K."/>
            <person name="Yoshizawa S."/>
            <person name="Nakajima Y."/>
            <person name="Ogura Y."/>
            <person name="Tetsuya H."/>
            <person name="Hamasaki K."/>
        </authorList>
    </citation>
    <scope>NUCLEOTIDE SEQUENCE [LARGE SCALE GENOMIC DNA]</scope>
    <source>
        <strain evidence="2 3">SK-16</strain>
    </source>
</reference>
<name>A0A1E5SJY3_9FLAO</name>
<gene>
    <name evidence="2" type="ORF">A8C32_09400</name>
</gene>
<comment type="caution">
    <text evidence="2">The sequence shown here is derived from an EMBL/GenBank/DDBJ whole genome shotgun (WGS) entry which is preliminary data.</text>
</comment>
<evidence type="ECO:0000256" key="1">
    <source>
        <dbReference type="SAM" id="SignalP"/>
    </source>
</evidence>
<accession>A0A1E5SJY3</accession>
<dbReference type="Proteomes" id="UP000095713">
    <property type="component" value="Unassembled WGS sequence"/>
</dbReference>
<protein>
    <recommendedName>
        <fullName evidence="4">Lipoprotein</fullName>
    </recommendedName>
</protein>
<keyword evidence="1" id="KW-0732">Signal</keyword>